<name>A0A6A6IB05_9PLEO</name>
<reference evidence="2" key="1">
    <citation type="journal article" date="2020" name="Stud. Mycol.">
        <title>101 Dothideomycetes genomes: a test case for predicting lifestyles and emergence of pathogens.</title>
        <authorList>
            <person name="Haridas S."/>
            <person name="Albert R."/>
            <person name="Binder M."/>
            <person name="Bloem J."/>
            <person name="Labutti K."/>
            <person name="Salamov A."/>
            <person name="Andreopoulos B."/>
            <person name="Baker S."/>
            <person name="Barry K."/>
            <person name="Bills G."/>
            <person name="Bluhm B."/>
            <person name="Cannon C."/>
            <person name="Castanera R."/>
            <person name="Culley D."/>
            <person name="Daum C."/>
            <person name="Ezra D."/>
            <person name="Gonzalez J."/>
            <person name="Henrissat B."/>
            <person name="Kuo A."/>
            <person name="Liang C."/>
            <person name="Lipzen A."/>
            <person name="Lutzoni F."/>
            <person name="Magnuson J."/>
            <person name="Mondo S."/>
            <person name="Nolan M."/>
            <person name="Ohm R."/>
            <person name="Pangilinan J."/>
            <person name="Park H.-J."/>
            <person name="Ramirez L."/>
            <person name="Alfaro M."/>
            <person name="Sun H."/>
            <person name="Tritt A."/>
            <person name="Yoshinaga Y."/>
            <person name="Zwiers L.-H."/>
            <person name="Turgeon B."/>
            <person name="Goodwin S."/>
            <person name="Spatafora J."/>
            <person name="Crous P."/>
            <person name="Grigoriev I."/>
        </authorList>
    </citation>
    <scope>NUCLEOTIDE SEQUENCE</scope>
    <source>
        <strain evidence="2">CBS 122368</strain>
    </source>
</reference>
<keyword evidence="3" id="KW-1185">Reference proteome</keyword>
<feature type="chain" id="PRO_5025616190" evidence="1">
    <location>
        <begin position="18"/>
        <end position="159"/>
    </location>
</feature>
<evidence type="ECO:0000313" key="3">
    <source>
        <dbReference type="Proteomes" id="UP000800094"/>
    </source>
</evidence>
<protein>
    <submittedName>
        <fullName evidence="2">Uncharacterized protein</fullName>
    </submittedName>
</protein>
<accession>A0A6A6IB05</accession>
<keyword evidence="1" id="KW-0732">Signal</keyword>
<evidence type="ECO:0000256" key="1">
    <source>
        <dbReference type="SAM" id="SignalP"/>
    </source>
</evidence>
<dbReference type="AlphaFoldDB" id="A0A6A6IB05"/>
<dbReference type="EMBL" id="ML987197">
    <property type="protein sequence ID" value="KAF2247596.1"/>
    <property type="molecule type" value="Genomic_DNA"/>
</dbReference>
<dbReference type="Proteomes" id="UP000800094">
    <property type="component" value="Unassembled WGS sequence"/>
</dbReference>
<feature type="signal peptide" evidence="1">
    <location>
        <begin position="1"/>
        <end position="17"/>
    </location>
</feature>
<organism evidence="2 3">
    <name type="scientific">Trematosphaeria pertusa</name>
    <dbReference type="NCBI Taxonomy" id="390896"/>
    <lineage>
        <taxon>Eukaryota</taxon>
        <taxon>Fungi</taxon>
        <taxon>Dikarya</taxon>
        <taxon>Ascomycota</taxon>
        <taxon>Pezizomycotina</taxon>
        <taxon>Dothideomycetes</taxon>
        <taxon>Pleosporomycetidae</taxon>
        <taxon>Pleosporales</taxon>
        <taxon>Massarineae</taxon>
        <taxon>Trematosphaeriaceae</taxon>
        <taxon>Trematosphaeria</taxon>
    </lineage>
</organism>
<sequence length="159" mass="17870">MATLLLVVLLLFGVTPAQKLGFNHDLLLNLSHLWSFFHLFALIIGLPFDSYCGPILMLPPGLVEITIADPASSFLSPSSPLPFSLNRPRHVVTVYQCHRHWELSELKFPVSTTIRAAYPTATTLKHVASQTIDPCLIYPIRHGHRLHRLRAPQLKQTGY</sequence>
<dbReference type="RefSeq" id="XP_033682600.1">
    <property type="nucleotide sequence ID" value="XM_033822450.1"/>
</dbReference>
<gene>
    <name evidence="2" type="ORF">BU26DRAFT_350347</name>
</gene>
<evidence type="ECO:0000313" key="2">
    <source>
        <dbReference type="EMBL" id="KAF2247596.1"/>
    </source>
</evidence>
<dbReference type="GeneID" id="54575780"/>
<proteinExistence type="predicted"/>